<organism evidence="1">
    <name type="scientific">freshwater metagenome</name>
    <dbReference type="NCBI Taxonomy" id="449393"/>
    <lineage>
        <taxon>unclassified sequences</taxon>
        <taxon>metagenomes</taxon>
        <taxon>ecological metagenomes</taxon>
    </lineage>
</organism>
<reference evidence="1" key="1">
    <citation type="submission" date="2014-05" db="EMBL/GenBank/DDBJ databases">
        <title>Key roles for freshwater Actinobacteria revealed by deep metagenomic sequencing.</title>
        <authorList>
            <person name="Ghai R."/>
            <person name="Mizuno C.M."/>
            <person name="Picazo A."/>
            <person name="Camacho A."/>
            <person name="Rodriguez-Valera F."/>
        </authorList>
    </citation>
    <scope>NUCLEOTIDE SEQUENCE</scope>
</reference>
<evidence type="ECO:0008006" key="2">
    <source>
        <dbReference type="Google" id="ProtNLM"/>
    </source>
</evidence>
<dbReference type="GO" id="GO:0016791">
    <property type="term" value="F:phosphatase activity"/>
    <property type="evidence" value="ECO:0007669"/>
    <property type="project" value="TreeGrafter"/>
</dbReference>
<evidence type="ECO:0000313" key="1">
    <source>
        <dbReference type="EMBL" id="KGA13113.1"/>
    </source>
</evidence>
<dbReference type="InterPro" id="IPR050275">
    <property type="entry name" value="PGM_Phosphatase"/>
</dbReference>
<dbReference type="AlphaFoldDB" id="A0A094S5H9"/>
<dbReference type="CDD" id="cd07067">
    <property type="entry name" value="HP_PGM_like"/>
    <property type="match status" value="1"/>
</dbReference>
<dbReference type="SMART" id="SM00855">
    <property type="entry name" value="PGAM"/>
    <property type="match status" value="1"/>
</dbReference>
<dbReference type="EMBL" id="JNSK01000182">
    <property type="protein sequence ID" value="KGA13113.1"/>
    <property type="molecule type" value="Genomic_DNA"/>
</dbReference>
<comment type="caution">
    <text evidence="1">The sequence shown here is derived from an EMBL/GenBank/DDBJ whole genome shotgun (WGS) entry which is preliminary data.</text>
</comment>
<dbReference type="Gene3D" id="3.40.50.1240">
    <property type="entry name" value="Phosphoglycerate mutase-like"/>
    <property type="match status" value="1"/>
</dbReference>
<proteinExistence type="predicted"/>
<dbReference type="InterPro" id="IPR013078">
    <property type="entry name" value="His_Pase_superF_clade-1"/>
</dbReference>
<dbReference type="InterPro" id="IPR029033">
    <property type="entry name" value="His_PPase_superfam"/>
</dbReference>
<dbReference type="SUPFAM" id="SSF53254">
    <property type="entry name" value="Phosphoglycerate mutase-like"/>
    <property type="match status" value="1"/>
</dbReference>
<dbReference type="PANTHER" id="PTHR48100">
    <property type="entry name" value="BROAD-SPECIFICITY PHOSPHATASE YOR283W-RELATED"/>
    <property type="match status" value="1"/>
</dbReference>
<gene>
    <name evidence="1" type="ORF">GM50_23070</name>
</gene>
<dbReference type="GO" id="GO:0005737">
    <property type="term" value="C:cytoplasm"/>
    <property type="evidence" value="ECO:0007669"/>
    <property type="project" value="TreeGrafter"/>
</dbReference>
<dbReference type="Pfam" id="PF00300">
    <property type="entry name" value="His_Phos_1"/>
    <property type="match status" value="1"/>
</dbReference>
<protein>
    <recommendedName>
        <fullName evidence="2">Histidine phosphatase family protein</fullName>
    </recommendedName>
</protein>
<sequence length="211" mass="23241">MLSAMSSTVHVVRHGEVENPEKILYGRQPGWRLSNRGQEMAQVLGEWSKAIDLGALHVSPLQRAQETAAPIAKAHGIAITTDDRLIEAANIFEGKSFELGSGVLKHPSSWRHLYNPWKPSWGEPYEEQINRMLAAIFAANKAANGKDAIVVSHQLPIWITRSAIEGRSMLHDPRKRECTLASVTSIHFDDAGVVSGLTYSEPAAHLLPPKK</sequence>
<name>A0A094S5H9_9ZZZZ</name>
<accession>A0A094S5H9</accession>
<dbReference type="PANTHER" id="PTHR48100:SF51">
    <property type="entry name" value="PHOSPHOGLYCERATE MUTASE"/>
    <property type="match status" value="1"/>
</dbReference>